<dbReference type="InterPro" id="IPR059000">
    <property type="entry name" value="ATPase_P-type_domA"/>
</dbReference>
<dbReference type="SFLD" id="SFLDS00003">
    <property type="entry name" value="Haloacid_Dehalogenase"/>
    <property type="match status" value="1"/>
</dbReference>
<dbReference type="GO" id="GO:0016887">
    <property type="term" value="F:ATP hydrolysis activity"/>
    <property type="evidence" value="ECO:0007669"/>
    <property type="project" value="InterPro"/>
</dbReference>
<dbReference type="InterPro" id="IPR023299">
    <property type="entry name" value="ATPase_P-typ_cyto_dom_N"/>
</dbReference>
<dbReference type="InterPro" id="IPR008250">
    <property type="entry name" value="ATPase_P-typ_transduc_dom_A_sf"/>
</dbReference>
<feature type="transmembrane region" description="Helical" evidence="14">
    <location>
        <begin position="85"/>
        <end position="104"/>
    </location>
</feature>
<dbReference type="SFLD" id="SFLDF00027">
    <property type="entry name" value="p-type_atpase"/>
    <property type="match status" value="1"/>
</dbReference>
<sequence length="643" mass="70689">MTPIFKININNNRIYSQLKNKLITRVKPHVELIASIVSGLMIVMAWVFQDQLTSTAWITVNSLAYIIGGFAKAKEGITDTWQNRTLNVELLMIIAAIGAATIGYWTEGAILIFIFSLSGAMETYTMQKSEKDLSALMQLQPDTATRIVNGEEEVVSVDKLGIGDRISIKAGEKIAADGQIKEGYSTIDESALTGESIPVTKTVSDTVFTGTINTNGALIVEVTTQASESFVQKIMQLVRDAQNDKSPTQRFIEKFENIYVKSVLIFVALMMFIPHYALGWSWTDTIYRAMILLVVASPCALVASISPATLSAISNGARHGILFKSGIHLENLERIKAVAFDKTGTLTIGKPTVTNFISKDSEATNMLLNVAKIIESKSSHPLAEAIVRYVNDEAETVQSLTITDIIEETGKGMRATIDDDVYTIGSHKLILEHEEADWYHTWRDQWTDQAKTLVYLAKNHQIVGLFALKDTIREDTLDAIKQFKQSGMHTVMLTGDTEGTAKAIAEESNIDDYRAECMPNDKVEALKALQSTYKHVLMIGDGINDAPALATADIGVAMGAGTDVALETADIVLIKNKLEKMIHAHNLSRKMNRIIKQNIVFSVSVIVLLIITNFLQIINLPLGVIGHEGSTILVILNGLRMLK</sequence>
<keyword evidence="17" id="KW-1185">Reference proteome</keyword>
<evidence type="ECO:0000256" key="13">
    <source>
        <dbReference type="ARBA" id="ARBA00023136"/>
    </source>
</evidence>
<evidence type="ECO:0000256" key="6">
    <source>
        <dbReference type="ARBA" id="ARBA00022723"/>
    </source>
</evidence>
<dbReference type="PANTHER" id="PTHR43079:SF1">
    <property type="entry name" value="CADMIUM_ZINC-TRANSPORTING ATPASE HMA1, CHLOROPLASTIC-RELATED"/>
    <property type="match status" value="1"/>
</dbReference>
<comment type="subcellular location">
    <subcellularLocation>
        <location evidence="1">Cell membrane</location>
        <topology evidence="1">Multi-pass membrane protein</topology>
    </subcellularLocation>
</comment>
<dbReference type="GO" id="GO:0005524">
    <property type="term" value="F:ATP binding"/>
    <property type="evidence" value="ECO:0007669"/>
    <property type="project" value="UniProtKB-UniRule"/>
</dbReference>
<keyword evidence="3" id="KW-0813">Transport</keyword>
<dbReference type="Pfam" id="PF00122">
    <property type="entry name" value="E1-E2_ATPase"/>
    <property type="match status" value="1"/>
</dbReference>
<dbReference type="InterPro" id="IPR036412">
    <property type="entry name" value="HAD-like_sf"/>
</dbReference>
<dbReference type="GO" id="GO:0019829">
    <property type="term" value="F:ATPase-coupled monoatomic cation transmembrane transporter activity"/>
    <property type="evidence" value="ECO:0007669"/>
    <property type="project" value="InterPro"/>
</dbReference>
<evidence type="ECO:0000256" key="1">
    <source>
        <dbReference type="ARBA" id="ARBA00004651"/>
    </source>
</evidence>
<dbReference type="FunFam" id="2.70.150.10:FF:000002">
    <property type="entry name" value="Copper-transporting ATPase 1, putative"/>
    <property type="match status" value="1"/>
</dbReference>
<evidence type="ECO:0000313" key="17">
    <source>
        <dbReference type="Proteomes" id="UP000242949"/>
    </source>
</evidence>
<evidence type="ECO:0000259" key="15">
    <source>
        <dbReference type="Pfam" id="PF00122"/>
    </source>
</evidence>
<dbReference type="Proteomes" id="UP000242949">
    <property type="component" value="Unassembled WGS sequence"/>
</dbReference>
<keyword evidence="7 14" id="KW-0547">Nucleotide-binding</keyword>
<dbReference type="PROSITE" id="PS00154">
    <property type="entry name" value="ATPASE_E1_E2"/>
    <property type="match status" value="1"/>
</dbReference>
<dbReference type="InterPro" id="IPR044492">
    <property type="entry name" value="P_typ_ATPase_HD_dom"/>
</dbReference>
<organism evidence="16 17">
    <name type="scientific">Pelagirhabdus alkalitolerans</name>
    <dbReference type="NCBI Taxonomy" id="1612202"/>
    <lineage>
        <taxon>Bacteria</taxon>
        <taxon>Bacillati</taxon>
        <taxon>Bacillota</taxon>
        <taxon>Bacilli</taxon>
        <taxon>Bacillales</taxon>
        <taxon>Bacillaceae</taxon>
        <taxon>Pelagirhabdus</taxon>
    </lineage>
</organism>
<dbReference type="SFLD" id="SFLDG00002">
    <property type="entry name" value="C1.7:_P-type_atpase_like"/>
    <property type="match status" value="1"/>
</dbReference>
<proteinExistence type="inferred from homology"/>
<dbReference type="NCBIfam" id="TIGR01512">
    <property type="entry name" value="ATPase-IB2_Cd"/>
    <property type="match status" value="1"/>
</dbReference>
<dbReference type="NCBIfam" id="TIGR01525">
    <property type="entry name" value="ATPase-IB_hvy"/>
    <property type="match status" value="1"/>
</dbReference>
<dbReference type="Gene3D" id="2.70.150.10">
    <property type="entry name" value="Calcium-transporting ATPase, cytoplasmic transduction domain A"/>
    <property type="match status" value="1"/>
</dbReference>
<dbReference type="AlphaFoldDB" id="A0A1G6IJW0"/>
<keyword evidence="9" id="KW-0460">Magnesium</keyword>
<keyword evidence="11 14" id="KW-1133">Transmembrane helix</keyword>
<dbReference type="PROSITE" id="PS01229">
    <property type="entry name" value="COF_2"/>
    <property type="match status" value="1"/>
</dbReference>
<dbReference type="GO" id="GO:0046872">
    <property type="term" value="F:metal ion binding"/>
    <property type="evidence" value="ECO:0007669"/>
    <property type="project" value="UniProtKB-KW"/>
</dbReference>
<dbReference type="InterPro" id="IPR018303">
    <property type="entry name" value="ATPase_P-typ_P_site"/>
</dbReference>
<gene>
    <name evidence="16" type="ORF">SAMN05421734_10439</name>
</gene>
<dbReference type="GO" id="GO:0005886">
    <property type="term" value="C:plasma membrane"/>
    <property type="evidence" value="ECO:0007669"/>
    <property type="project" value="UniProtKB-SubCell"/>
</dbReference>
<dbReference type="PANTHER" id="PTHR43079">
    <property type="entry name" value="PROBABLE CADMIUM/ZINC-TRANSPORTING ATPASE HMA1"/>
    <property type="match status" value="1"/>
</dbReference>
<keyword evidence="14" id="KW-1003">Cell membrane</keyword>
<feature type="transmembrane region" description="Helical" evidence="14">
    <location>
        <begin position="258"/>
        <end position="277"/>
    </location>
</feature>
<evidence type="ECO:0000313" key="16">
    <source>
        <dbReference type="EMBL" id="SDC06016.1"/>
    </source>
</evidence>
<evidence type="ECO:0000256" key="14">
    <source>
        <dbReference type="RuleBase" id="RU362081"/>
    </source>
</evidence>
<keyword evidence="10" id="KW-1278">Translocase</keyword>
<dbReference type="PRINTS" id="PR00119">
    <property type="entry name" value="CATATPASE"/>
</dbReference>
<dbReference type="InterPro" id="IPR027256">
    <property type="entry name" value="P-typ_ATPase_IB"/>
</dbReference>
<keyword evidence="12" id="KW-0406">Ion transport</keyword>
<evidence type="ECO:0000256" key="7">
    <source>
        <dbReference type="ARBA" id="ARBA00022741"/>
    </source>
</evidence>
<keyword evidence="8 14" id="KW-0067">ATP-binding</keyword>
<keyword evidence="5 14" id="KW-0812">Transmembrane</keyword>
<evidence type="ECO:0000256" key="3">
    <source>
        <dbReference type="ARBA" id="ARBA00022448"/>
    </source>
</evidence>
<evidence type="ECO:0000256" key="12">
    <source>
        <dbReference type="ARBA" id="ARBA00023065"/>
    </source>
</evidence>
<dbReference type="STRING" id="1612202.SAMN05421734_10439"/>
<comment type="similarity">
    <text evidence="2 14">Belongs to the cation transport ATPase (P-type) (TC 3.A.3) family. Type IB subfamily.</text>
</comment>
<evidence type="ECO:0000256" key="8">
    <source>
        <dbReference type="ARBA" id="ARBA00022840"/>
    </source>
</evidence>
<keyword evidence="6 14" id="KW-0479">Metal-binding</keyword>
<evidence type="ECO:0000256" key="5">
    <source>
        <dbReference type="ARBA" id="ARBA00022692"/>
    </source>
</evidence>
<evidence type="ECO:0000256" key="9">
    <source>
        <dbReference type="ARBA" id="ARBA00022842"/>
    </source>
</evidence>
<dbReference type="SUPFAM" id="SSF81665">
    <property type="entry name" value="Calcium ATPase, transmembrane domain M"/>
    <property type="match status" value="1"/>
</dbReference>
<keyword evidence="13 14" id="KW-0472">Membrane</keyword>
<dbReference type="InterPro" id="IPR051949">
    <property type="entry name" value="Cation_Transport_ATPase"/>
</dbReference>
<dbReference type="NCBIfam" id="TIGR01494">
    <property type="entry name" value="ATPase_P-type"/>
    <property type="match status" value="1"/>
</dbReference>
<reference evidence="17" key="1">
    <citation type="submission" date="2016-09" db="EMBL/GenBank/DDBJ databases">
        <authorList>
            <person name="Varghese N."/>
            <person name="Submissions S."/>
        </authorList>
    </citation>
    <scope>NUCLEOTIDE SEQUENCE [LARGE SCALE GENOMIC DNA]</scope>
    <source>
        <strain evidence="17">S5</strain>
    </source>
</reference>
<name>A0A1G6IJW0_9BACI</name>
<dbReference type="CDD" id="cd07551">
    <property type="entry name" value="P-type_ATPase_HM_ZosA_PfeT-like"/>
    <property type="match status" value="1"/>
</dbReference>
<feature type="domain" description="P-type ATPase A" evidence="15">
    <location>
        <begin position="139"/>
        <end position="238"/>
    </location>
</feature>
<feature type="transmembrane region" description="Helical" evidence="14">
    <location>
        <begin position="29"/>
        <end position="48"/>
    </location>
</feature>
<dbReference type="InterPro" id="IPR001757">
    <property type="entry name" value="P_typ_ATPase"/>
</dbReference>
<dbReference type="Gene3D" id="3.40.50.1000">
    <property type="entry name" value="HAD superfamily/HAD-like"/>
    <property type="match status" value="1"/>
</dbReference>
<dbReference type="Gene3D" id="3.40.1110.10">
    <property type="entry name" value="Calcium-transporting ATPase, cytoplasmic domain N"/>
    <property type="match status" value="1"/>
</dbReference>
<dbReference type="InterPro" id="IPR023298">
    <property type="entry name" value="ATPase_P-typ_TM_dom_sf"/>
</dbReference>
<evidence type="ECO:0000256" key="11">
    <source>
        <dbReference type="ARBA" id="ARBA00022989"/>
    </source>
</evidence>
<dbReference type="InterPro" id="IPR023214">
    <property type="entry name" value="HAD_sf"/>
</dbReference>
<dbReference type="SUPFAM" id="SSF56784">
    <property type="entry name" value="HAD-like"/>
    <property type="match status" value="1"/>
</dbReference>
<protein>
    <submittedName>
        <fullName evidence="16">Cd2+/Zn2+-exporting ATPase</fullName>
    </submittedName>
</protein>
<accession>A0A1G6IJW0</accession>
<evidence type="ECO:0000256" key="10">
    <source>
        <dbReference type="ARBA" id="ARBA00022967"/>
    </source>
</evidence>
<evidence type="ECO:0000256" key="2">
    <source>
        <dbReference type="ARBA" id="ARBA00006024"/>
    </source>
</evidence>
<dbReference type="SUPFAM" id="SSF81653">
    <property type="entry name" value="Calcium ATPase, transduction domain A"/>
    <property type="match status" value="1"/>
</dbReference>
<dbReference type="PRINTS" id="PR00941">
    <property type="entry name" value="CDATPASE"/>
</dbReference>
<dbReference type="Pfam" id="PF00702">
    <property type="entry name" value="Hydrolase"/>
    <property type="match status" value="1"/>
</dbReference>
<evidence type="ECO:0000256" key="4">
    <source>
        <dbReference type="ARBA" id="ARBA00022553"/>
    </source>
</evidence>
<dbReference type="EMBL" id="FMYI01000004">
    <property type="protein sequence ID" value="SDC06016.1"/>
    <property type="molecule type" value="Genomic_DNA"/>
</dbReference>
<keyword evidence="4" id="KW-0597">Phosphoprotein</keyword>
<feature type="transmembrane region" description="Helical" evidence="14">
    <location>
        <begin position="289"/>
        <end position="313"/>
    </location>
</feature>
<feature type="transmembrane region" description="Helical" evidence="14">
    <location>
        <begin position="599"/>
        <end position="618"/>
    </location>
</feature>
<dbReference type="RefSeq" id="WP_342706536.1">
    <property type="nucleotide sequence ID" value="NZ_FMYI01000004.1"/>
</dbReference>